<proteinExistence type="predicted"/>
<reference evidence="1" key="1">
    <citation type="submission" date="2019-10" db="EMBL/GenBank/DDBJ databases">
        <title>Conservation and host-specific expression of non-tandemly repeated heterogenous ribosome RNA gene in arbuscular mycorrhizal fungi.</title>
        <authorList>
            <person name="Maeda T."/>
            <person name="Kobayashi Y."/>
            <person name="Nakagawa T."/>
            <person name="Ezawa T."/>
            <person name="Yamaguchi K."/>
            <person name="Bino T."/>
            <person name="Nishimoto Y."/>
            <person name="Shigenobu S."/>
            <person name="Kawaguchi M."/>
        </authorList>
    </citation>
    <scope>NUCLEOTIDE SEQUENCE</scope>
    <source>
        <strain evidence="1">HR1</strain>
    </source>
</reference>
<evidence type="ECO:0000313" key="2">
    <source>
        <dbReference type="Proteomes" id="UP000615446"/>
    </source>
</evidence>
<organism evidence="1 2">
    <name type="scientific">Rhizophagus clarus</name>
    <dbReference type="NCBI Taxonomy" id="94130"/>
    <lineage>
        <taxon>Eukaryota</taxon>
        <taxon>Fungi</taxon>
        <taxon>Fungi incertae sedis</taxon>
        <taxon>Mucoromycota</taxon>
        <taxon>Glomeromycotina</taxon>
        <taxon>Glomeromycetes</taxon>
        <taxon>Glomerales</taxon>
        <taxon>Glomeraceae</taxon>
        <taxon>Rhizophagus</taxon>
    </lineage>
</organism>
<evidence type="ECO:0000313" key="1">
    <source>
        <dbReference type="EMBL" id="GES74701.1"/>
    </source>
</evidence>
<protein>
    <submittedName>
        <fullName evidence="1">Uncharacterized protein</fullName>
    </submittedName>
</protein>
<comment type="caution">
    <text evidence="1">The sequence shown here is derived from an EMBL/GenBank/DDBJ whole genome shotgun (WGS) entry which is preliminary data.</text>
</comment>
<dbReference type="Proteomes" id="UP000615446">
    <property type="component" value="Unassembled WGS sequence"/>
</dbReference>
<name>A0A8H3KX99_9GLOM</name>
<dbReference type="AlphaFoldDB" id="A0A8H3KX99"/>
<accession>A0A8H3KX99</accession>
<gene>
    <name evidence="1" type="ORF">RCL2_000216900</name>
</gene>
<dbReference type="EMBL" id="BLAL01000012">
    <property type="protein sequence ID" value="GES74701.1"/>
    <property type="molecule type" value="Genomic_DNA"/>
</dbReference>
<sequence length="228" mass="26109">MSKISGSDSISKNIKLKNVEVPVLDLISKHYPHSVFRPESQKFGSGLILKSRTSFQSGLSISKVQNAKADSGLHFEEHQNSQVQNTGSACSRLHFKGLEHQWYEHRTKILKLIGFSLPFQSSETTFQSGPEYFEVQKKSGLYSKSRSWWYSSKIQEAVSFPIKRHYLNEISKIQDYSILKPDSNYLKAQSTLVASDVHRFPEVKFRRSSASERILYEILKVHSFPSAF</sequence>